<dbReference type="SUPFAM" id="SSF46785">
    <property type="entry name" value="Winged helix' DNA-binding domain"/>
    <property type="match status" value="1"/>
</dbReference>
<dbReference type="PANTHER" id="PTHR33154:SF15">
    <property type="entry name" value="REGULATORY PROTEIN ARSR"/>
    <property type="match status" value="1"/>
</dbReference>
<organism evidence="6 7">
    <name type="scientific">Actinoalloteichus hymeniacidonis</name>
    <dbReference type="NCBI Taxonomy" id="340345"/>
    <lineage>
        <taxon>Bacteria</taxon>
        <taxon>Bacillati</taxon>
        <taxon>Actinomycetota</taxon>
        <taxon>Actinomycetes</taxon>
        <taxon>Pseudonocardiales</taxon>
        <taxon>Pseudonocardiaceae</taxon>
        <taxon>Actinoalloteichus</taxon>
    </lineage>
</organism>
<proteinExistence type="predicted"/>
<dbReference type="InterPro" id="IPR051081">
    <property type="entry name" value="HTH_MetalResp_TranReg"/>
</dbReference>
<feature type="region of interest" description="Disordered" evidence="4">
    <location>
        <begin position="183"/>
        <end position="228"/>
    </location>
</feature>
<evidence type="ECO:0000256" key="1">
    <source>
        <dbReference type="ARBA" id="ARBA00023015"/>
    </source>
</evidence>
<feature type="domain" description="HTH arsR-type" evidence="5">
    <location>
        <begin position="13"/>
        <end position="96"/>
    </location>
</feature>
<dbReference type="PANTHER" id="PTHR33154">
    <property type="entry name" value="TRANSCRIPTIONAL REGULATOR, ARSR FAMILY"/>
    <property type="match status" value="1"/>
</dbReference>
<dbReference type="InterPro" id="IPR011991">
    <property type="entry name" value="ArsR-like_HTH"/>
</dbReference>
<evidence type="ECO:0000256" key="2">
    <source>
        <dbReference type="ARBA" id="ARBA00023125"/>
    </source>
</evidence>
<evidence type="ECO:0000313" key="7">
    <source>
        <dbReference type="Proteomes" id="UP000095210"/>
    </source>
</evidence>
<evidence type="ECO:0000313" key="6">
    <source>
        <dbReference type="EMBL" id="AOS65705.1"/>
    </source>
</evidence>
<dbReference type="Gene3D" id="1.10.10.10">
    <property type="entry name" value="Winged helix-like DNA-binding domain superfamily/Winged helix DNA-binding domain"/>
    <property type="match status" value="1"/>
</dbReference>
<evidence type="ECO:0000259" key="5">
    <source>
        <dbReference type="SMART" id="SM00418"/>
    </source>
</evidence>
<protein>
    <submittedName>
        <fullName evidence="6">Transcriptional regulator</fullName>
    </submittedName>
</protein>
<dbReference type="GO" id="GO:0003677">
    <property type="term" value="F:DNA binding"/>
    <property type="evidence" value="ECO:0007669"/>
    <property type="project" value="UniProtKB-KW"/>
</dbReference>
<dbReference type="SMART" id="SM00418">
    <property type="entry name" value="HTH_ARSR"/>
    <property type="match status" value="1"/>
</dbReference>
<sequence length="228" mass="25335">MVTLPGNNSIDVSALRALAHPLRITLIQELGIHGPATASQLGRRLGETSGATSYHLRQLARHGLIEDDDERSAGRERWWRRKESGFALAGFEFMRKQETRAAAQLVIREFQRGKDERLRRWLEGKDRWSDEWYQASMDSTVMMRLNPALLFELTSELVAVIERYRGRSVGDDAESVELQLNAFPNPPLATDDGMDGPAAGTGTDHGSRATKQTASSSTTVGEDPESAR</sequence>
<dbReference type="InterPro" id="IPR036390">
    <property type="entry name" value="WH_DNA-bd_sf"/>
</dbReference>
<evidence type="ECO:0000256" key="4">
    <source>
        <dbReference type="SAM" id="MobiDB-lite"/>
    </source>
</evidence>
<dbReference type="GO" id="GO:0003700">
    <property type="term" value="F:DNA-binding transcription factor activity"/>
    <property type="evidence" value="ECO:0007669"/>
    <property type="project" value="InterPro"/>
</dbReference>
<keyword evidence="2" id="KW-0238">DNA-binding</keyword>
<dbReference type="RefSeq" id="WP_069852419.1">
    <property type="nucleotide sequence ID" value="NZ_CP014859.1"/>
</dbReference>
<dbReference type="AlphaFoldDB" id="A0AAC9HWE9"/>
<dbReference type="EMBL" id="CP014859">
    <property type="protein sequence ID" value="AOS65705.1"/>
    <property type="molecule type" value="Genomic_DNA"/>
</dbReference>
<evidence type="ECO:0000256" key="3">
    <source>
        <dbReference type="ARBA" id="ARBA00023163"/>
    </source>
</evidence>
<feature type="compositionally biased region" description="Polar residues" evidence="4">
    <location>
        <begin position="209"/>
        <end position="220"/>
    </location>
</feature>
<keyword evidence="3" id="KW-0804">Transcription</keyword>
<name>A0AAC9HWE9_9PSEU</name>
<dbReference type="Pfam" id="PF12840">
    <property type="entry name" value="HTH_20"/>
    <property type="match status" value="1"/>
</dbReference>
<dbReference type="Proteomes" id="UP000095210">
    <property type="component" value="Chromosome"/>
</dbReference>
<dbReference type="InterPro" id="IPR036388">
    <property type="entry name" value="WH-like_DNA-bd_sf"/>
</dbReference>
<keyword evidence="1" id="KW-0805">Transcription regulation</keyword>
<gene>
    <name evidence="6" type="ORF">TL08_24635</name>
</gene>
<accession>A0AAC9HWE9</accession>
<keyword evidence="7" id="KW-1185">Reference proteome</keyword>
<dbReference type="InterPro" id="IPR001845">
    <property type="entry name" value="HTH_ArsR_DNA-bd_dom"/>
</dbReference>
<dbReference type="CDD" id="cd00090">
    <property type="entry name" value="HTH_ARSR"/>
    <property type="match status" value="1"/>
</dbReference>
<reference evidence="7" key="1">
    <citation type="submission" date="2016-03" db="EMBL/GenBank/DDBJ databases">
        <title>Complete genome sequence of the type strain Actinoalloteichus hymeniacidonis DSM 45092.</title>
        <authorList>
            <person name="Schaffert L."/>
            <person name="Albersmeier A."/>
            <person name="Winkler A."/>
            <person name="Kalinowski J."/>
            <person name="Zotchev S."/>
            <person name="Ruckert C."/>
        </authorList>
    </citation>
    <scope>NUCLEOTIDE SEQUENCE [LARGE SCALE GENOMIC DNA]</scope>
    <source>
        <strain evidence="7">HPA177(T) (DSM 45092(T))</strain>
    </source>
</reference>
<dbReference type="KEGG" id="ahm:TL08_24635"/>